<keyword evidence="2" id="KW-0456">Lyase</keyword>
<name>A0A918KM66_9GAMM</name>
<dbReference type="AlphaFoldDB" id="A0A918KM66"/>
<evidence type="ECO:0000256" key="3">
    <source>
        <dbReference type="RuleBase" id="RU003707"/>
    </source>
</evidence>
<organism evidence="4 5">
    <name type="scientific">Saccharospirillum salsuginis</name>
    <dbReference type="NCBI Taxonomy" id="418750"/>
    <lineage>
        <taxon>Bacteria</taxon>
        <taxon>Pseudomonadati</taxon>
        <taxon>Pseudomonadota</taxon>
        <taxon>Gammaproteobacteria</taxon>
        <taxon>Oceanospirillales</taxon>
        <taxon>Saccharospirillaceae</taxon>
        <taxon>Saccharospirillum</taxon>
    </lineage>
</organism>
<dbReference type="EMBL" id="BMXR01000012">
    <property type="protein sequence ID" value="GGX68647.1"/>
    <property type="molecule type" value="Genomic_DNA"/>
</dbReference>
<evidence type="ECO:0000256" key="2">
    <source>
        <dbReference type="ARBA" id="ARBA00023239"/>
    </source>
</evidence>
<dbReference type="FunFam" id="3.90.226.10:FF:000009">
    <property type="entry name" value="Carnitinyl-CoA dehydratase"/>
    <property type="match status" value="1"/>
</dbReference>
<dbReference type="InterPro" id="IPR029045">
    <property type="entry name" value="ClpP/crotonase-like_dom_sf"/>
</dbReference>
<dbReference type="Gene3D" id="1.10.12.10">
    <property type="entry name" value="Lyase 2-enoyl-coa Hydratase, Chain A, domain 2"/>
    <property type="match status" value="1"/>
</dbReference>
<dbReference type="Pfam" id="PF00378">
    <property type="entry name" value="ECH_1"/>
    <property type="match status" value="1"/>
</dbReference>
<dbReference type="InterPro" id="IPR014748">
    <property type="entry name" value="Enoyl-CoA_hydra_C"/>
</dbReference>
<dbReference type="PANTHER" id="PTHR11941">
    <property type="entry name" value="ENOYL-COA HYDRATASE-RELATED"/>
    <property type="match status" value="1"/>
</dbReference>
<evidence type="ECO:0000256" key="1">
    <source>
        <dbReference type="ARBA" id="ARBA00005254"/>
    </source>
</evidence>
<reference evidence="4" key="2">
    <citation type="submission" date="2020-09" db="EMBL/GenBank/DDBJ databases">
        <authorList>
            <person name="Sun Q."/>
            <person name="Kim S."/>
        </authorList>
    </citation>
    <scope>NUCLEOTIDE SEQUENCE</scope>
    <source>
        <strain evidence="4">KCTC 22169</strain>
    </source>
</reference>
<dbReference type="Proteomes" id="UP000626148">
    <property type="component" value="Unassembled WGS sequence"/>
</dbReference>
<evidence type="ECO:0000313" key="4">
    <source>
        <dbReference type="EMBL" id="GGX68647.1"/>
    </source>
</evidence>
<comment type="caution">
    <text evidence="4">The sequence shown here is derived from an EMBL/GenBank/DDBJ whole genome shotgun (WGS) entry which is preliminary data.</text>
</comment>
<dbReference type="GO" id="GO:0006635">
    <property type="term" value="P:fatty acid beta-oxidation"/>
    <property type="evidence" value="ECO:0007669"/>
    <property type="project" value="TreeGrafter"/>
</dbReference>
<proteinExistence type="inferred from homology"/>
<dbReference type="FunFam" id="1.10.12.10:FF:000001">
    <property type="entry name" value="Probable enoyl-CoA hydratase, mitochondrial"/>
    <property type="match status" value="1"/>
</dbReference>
<dbReference type="RefSeq" id="WP_189612114.1">
    <property type="nucleotide sequence ID" value="NZ_BMXR01000012.1"/>
</dbReference>
<accession>A0A918KM66</accession>
<dbReference type="PANTHER" id="PTHR11941:SF54">
    <property type="entry name" value="ENOYL-COA HYDRATASE, MITOCHONDRIAL"/>
    <property type="match status" value="1"/>
</dbReference>
<dbReference type="SUPFAM" id="SSF52096">
    <property type="entry name" value="ClpP/crotonase"/>
    <property type="match status" value="1"/>
</dbReference>
<dbReference type="Gene3D" id="3.90.226.10">
    <property type="entry name" value="2-enoyl-CoA Hydratase, Chain A, domain 1"/>
    <property type="match status" value="1"/>
</dbReference>
<gene>
    <name evidence="4" type="primary">dcaE</name>
    <name evidence="4" type="ORF">GCM10007392_40320</name>
</gene>
<dbReference type="PROSITE" id="PS00166">
    <property type="entry name" value="ENOYL_COA_HYDRATASE"/>
    <property type="match status" value="1"/>
</dbReference>
<comment type="similarity">
    <text evidence="1 3">Belongs to the enoyl-CoA hydratase/isomerase family.</text>
</comment>
<reference evidence="4" key="1">
    <citation type="journal article" date="2014" name="Int. J. Syst. Evol. Microbiol.">
        <title>Complete genome sequence of Corynebacterium casei LMG S-19264T (=DSM 44701T), isolated from a smear-ripened cheese.</title>
        <authorList>
            <consortium name="US DOE Joint Genome Institute (JGI-PGF)"/>
            <person name="Walter F."/>
            <person name="Albersmeier A."/>
            <person name="Kalinowski J."/>
            <person name="Ruckert C."/>
        </authorList>
    </citation>
    <scope>NUCLEOTIDE SEQUENCE</scope>
    <source>
        <strain evidence="4">KCTC 22169</strain>
    </source>
</reference>
<sequence length="256" mass="27481">MSSMLITEAGEGLFHARLNRPEAHNALNTALLQALSEAFARADDDPSIRVILISGTGEHFAAGADINEIADKTEAEGADDVRKTYWRQLQSVRKPVIAAVEGYCLGGGCELALSADLCVAADDASFGQPEIRLGLIPGAGGLQRLADRLGKARAMRLALLGERISGATAYDWGLVSHRADRGEAVTTARSLAEKLVKAAPLAVEASKAAVLKATEDRLNDGLDWERRAFERLLSSQDKIEGITAFREKRRPTFTGQ</sequence>
<dbReference type="InterPro" id="IPR018376">
    <property type="entry name" value="Enoyl-CoA_hyd/isom_CS"/>
</dbReference>
<dbReference type="GO" id="GO:0016836">
    <property type="term" value="F:hydro-lyase activity"/>
    <property type="evidence" value="ECO:0007669"/>
    <property type="project" value="UniProtKB-ARBA"/>
</dbReference>
<evidence type="ECO:0000313" key="5">
    <source>
        <dbReference type="Proteomes" id="UP000626148"/>
    </source>
</evidence>
<dbReference type="InterPro" id="IPR001753">
    <property type="entry name" value="Enoyl-CoA_hydra/iso"/>
</dbReference>
<keyword evidence="5" id="KW-1185">Reference proteome</keyword>
<protein>
    <submittedName>
        <fullName evidence="4">Enoyl-CoA hydratase</fullName>
    </submittedName>
</protein>
<dbReference type="CDD" id="cd06558">
    <property type="entry name" value="crotonase-like"/>
    <property type="match status" value="1"/>
</dbReference>